<dbReference type="GO" id="GO:0005743">
    <property type="term" value="C:mitochondrial inner membrane"/>
    <property type="evidence" value="ECO:0007669"/>
    <property type="project" value="TreeGrafter"/>
</dbReference>
<dbReference type="GO" id="GO:1902600">
    <property type="term" value="P:proton transmembrane transport"/>
    <property type="evidence" value="ECO:0007669"/>
    <property type="project" value="TreeGrafter"/>
</dbReference>
<gene>
    <name evidence="2" type="ORF">FOMPIDRAFT_1165413</name>
</gene>
<feature type="region of interest" description="Disordered" evidence="1">
    <location>
        <begin position="223"/>
        <end position="243"/>
    </location>
</feature>
<dbReference type="EMBL" id="KE504165">
    <property type="protein sequence ID" value="EPS98482.1"/>
    <property type="molecule type" value="Genomic_DNA"/>
</dbReference>
<feature type="compositionally biased region" description="Polar residues" evidence="1">
    <location>
        <begin position="223"/>
        <end position="238"/>
    </location>
</feature>
<keyword evidence="3" id="KW-1185">Reference proteome</keyword>
<evidence type="ECO:0008006" key="4">
    <source>
        <dbReference type="Google" id="ProtNLM"/>
    </source>
</evidence>
<evidence type="ECO:0000313" key="2">
    <source>
        <dbReference type="EMBL" id="EPS98482.1"/>
    </source>
</evidence>
<dbReference type="STRING" id="743788.S8E112"/>
<evidence type="ECO:0000313" key="3">
    <source>
        <dbReference type="Proteomes" id="UP000015241"/>
    </source>
</evidence>
<organism evidence="2 3">
    <name type="scientific">Fomitopsis schrenkii</name>
    <name type="common">Brown rot fungus</name>
    <dbReference type="NCBI Taxonomy" id="2126942"/>
    <lineage>
        <taxon>Eukaryota</taxon>
        <taxon>Fungi</taxon>
        <taxon>Dikarya</taxon>
        <taxon>Basidiomycota</taxon>
        <taxon>Agaricomycotina</taxon>
        <taxon>Agaricomycetes</taxon>
        <taxon>Polyporales</taxon>
        <taxon>Fomitopsis</taxon>
    </lineage>
</organism>
<dbReference type="Proteomes" id="UP000015241">
    <property type="component" value="Unassembled WGS sequence"/>
</dbReference>
<dbReference type="InterPro" id="IPR018786">
    <property type="entry name" value="Mit_KHE1"/>
</dbReference>
<dbReference type="eggNOG" id="KOG4539">
    <property type="taxonomic scope" value="Eukaryota"/>
</dbReference>
<dbReference type="InParanoid" id="S8E112"/>
<evidence type="ECO:0000256" key="1">
    <source>
        <dbReference type="SAM" id="MobiDB-lite"/>
    </source>
</evidence>
<dbReference type="AlphaFoldDB" id="S8E112"/>
<proteinExistence type="predicted"/>
<protein>
    <recommendedName>
        <fullName evidence="4">Mitochondrial K+-H+ exchange-related-domain-containing protein</fullName>
    </recommendedName>
</protein>
<dbReference type="Pfam" id="PF10173">
    <property type="entry name" value="Mit_KHE1"/>
    <property type="match status" value="1"/>
</dbReference>
<sequence length="291" mass="32312">MSVVSSAAKRSVRIIALPLTTRLRVKGPAECLTYYHIETPLPAEGTSSSAWASRIQDKAADLWANLGRAPEGNWRRKAFVYGERLIDRVDFDELALKSFDTSLGPSLTEWKTRFGTADIPVIPLIYPSSSPLSPISHLHALLESRIPLHKRGAIIWAVATPLTAPLKLIPIIPNFPFFFCVWRAWSHYRAFKASNYLKSFLERGAILPRPSPELDAIYAEHAPSSTTRPVSAPSTSENSEQHDPHLLLTRAAVPAIAQFLGVPPASTFAADMYRALEQAKLRIEEERTQHG</sequence>
<dbReference type="PANTHER" id="PTHR28062:SF1">
    <property type="entry name" value="TRANSMEMBRANE PROTEIN"/>
    <property type="match status" value="1"/>
</dbReference>
<dbReference type="FunCoup" id="S8E112">
    <property type="interactions" value="17"/>
</dbReference>
<dbReference type="GO" id="GO:0006813">
    <property type="term" value="P:potassium ion transport"/>
    <property type="evidence" value="ECO:0007669"/>
    <property type="project" value="TreeGrafter"/>
</dbReference>
<dbReference type="PANTHER" id="PTHR28062">
    <property type="entry name" value="K+-H+ EXCHANGE-LIKE PROTEIN"/>
    <property type="match status" value="1"/>
</dbReference>
<dbReference type="HOGENOM" id="CLU_043838_1_0_1"/>
<accession>S8E112</accession>
<reference evidence="2 3" key="1">
    <citation type="journal article" date="2012" name="Science">
        <title>The Paleozoic origin of enzymatic lignin decomposition reconstructed from 31 fungal genomes.</title>
        <authorList>
            <person name="Floudas D."/>
            <person name="Binder M."/>
            <person name="Riley R."/>
            <person name="Barry K."/>
            <person name="Blanchette R.A."/>
            <person name="Henrissat B."/>
            <person name="Martinez A.T."/>
            <person name="Otillar R."/>
            <person name="Spatafora J.W."/>
            <person name="Yadav J.S."/>
            <person name="Aerts A."/>
            <person name="Benoit I."/>
            <person name="Boyd A."/>
            <person name="Carlson A."/>
            <person name="Copeland A."/>
            <person name="Coutinho P.M."/>
            <person name="de Vries R.P."/>
            <person name="Ferreira P."/>
            <person name="Findley K."/>
            <person name="Foster B."/>
            <person name="Gaskell J."/>
            <person name="Glotzer D."/>
            <person name="Gorecki P."/>
            <person name="Heitman J."/>
            <person name="Hesse C."/>
            <person name="Hori C."/>
            <person name="Igarashi K."/>
            <person name="Jurgens J.A."/>
            <person name="Kallen N."/>
            <person name="Kersten P."/>
            <person name="Kohler A."/>
            <person name="Kuees U."/>
            <person name="Kumar T.K.A."/>
            <person name="Kuo A."/>
            <person name="LaButti K."/>
            <person name="Larrondo L.F."/>
            <person name="Lindquist E."/>
            <person name="Ling A."/>
            <person name="Lombard V."/>
            <person name="Lucas S."/>
            <person name="Lundell T."/>
            <person name="Martin R."/>
            <person name="McLaughlin D.J."/>
            <person name="Morgenstern I."/>
            <person name="Morin E."/>
            <person name="Murat C."/>
            <person name="Nagy L.G."/>
            <person name="Nolan M."/>
            <person name="Ohm R.A."/>
            <person name="Patyshakuliyeva A."/>
            <person name="Rokas A."/>
            <person name="Ruiz-Duenas F.J."/>
            <person name="Sabat G."/>
            <person name="Salamov A."/>
            <person name="Samejima M."/>
            <person name="Schmutz J."/>
            <person name="Slot J.C."/>
            <person name="St John F."/>
            <person name="Stenlid J."/>
            <person name="Sun H."/>
            <person name="Sun S."/>
            <person name="Syed K."/>
            <person name="Tsang A."/>
            <person name="Wiebenga A."/>
            <person name="Young D."/>
            <person name="Pisabarro A."/>
            <person name="Eastwood D.C."/>
            <person name="Martin F."/>
            <person name="Cullen D."/>
            <person name="Grigoriev I.V."/>
            <person name="Hibbett D.S."/>
        </authorList>
    </citation>
    <scope>NUCLEOTIDE SEQUENCE</scope>
    <source>
        <strain evidence="3">FP-58527</strain>
    </source>
</reference>
<name>S8E112_FOMSC</name>
<dbReference type="OrthoDB" id="5562676at2759"/>